<gene>
    <name evidence="5" type="ORF">J0S82_004681</name>
</gene>
<feature type="domain" description="Serpin" evidence="4">
    <location>
        <begin position="244"/>
        <end position="646"/>
    </location>
</feature>
<dbReference type="OrthoDB" id="671595at2759"/>
<comment type="caution">
    <text evidence="5">The sequence shown here is derived from an EMBL/GenBank/DDBJ whole genome shotgun (WGS) entry which is preliminary data.</text>
</comment>
<dbReference type="SMART" id="SM00093">
    <property type="entry name" value="SERPIN"/>
    <property type="match status" value="2"/>
</dbReference>
<dbReference type="EMBL" id="JAGFMF010012257">
    <property type="protein sequence ID" value="KAG8505440.1"/>
    <property type="molecule type" value="Genomic_DNA"/>
</dbReference>
<evidence type="ECO:0000313" key="6">
    <source>
        <dbReference type="Proteomes" id="UP000700334"/>
    </source>
</evidence>
<keyword evidence="6" id="KW-1185">Reference proteome</keyword>
<accession>A0A8J5ZPU1</accession>
<dbReference type="Pfam" id="PF00079">
    <property type="entry name" value="Serpin"/>
    <property type="match status" value="2"/>
</dbReference>
<dbReference type="InterPro" id="IPR023796">
    <property type="entry name" value="Serpin_dom"/>
</dbReference>
<dbReference type="PROSITE" id="PS00284">
    <property type="entry name" value="SERPIN"/>
    <property type="match status" value="1"/>
</dbReference>
<feature type="non-terminal residue" evidence="5">
    <location>
        <position position="1057"/>
    </location>
</feature>
<organism evidence="5 6">
    <name type="scientific">Galemys pyrenaicus</name>
    <name type="common">Iberian desman</name>
    <name type="synonym">Pyrenean desman</name>
    <dbReference type="NCBI Taxonomy" id="202257"/>
    <lineage>
        <taxon>Eukaryota</taxon>
        <taxon>Metazoa</taxon>
        <taxon>Chordata</taxon>
        <taxon>Craniata</taxon>
        <taxon>Vertebrata</taxon>
        <taxon>Euteleostomi</taxon>
        <taxon>Mammalia</taxon>
        <taxon>Eutheria</taxon>
        <taxon>Laurasiatheria</taxon>
        <taxon>Eulipotyphla</taxon>
        <taxon>Talpidae</taxon>
        <taxon>Galemys</taxon>
    </lineage>
</organism>
<dbReference type="InterPro" id="IPR036186">
    <property type="entry name" value="Serpin_sf"/>
</dbReference>
<comment type="similarity">
    <text evidence="1">Belongs to the serpin family. Ov-serpin subfamily.</text>
</comment>
<name>A0A8J5ZPU1_GALPY</name>
<dbReference type="InterPro" id="IPR000215">
    <property type="entry name" value="Serpin_fam"/>
</dbReference>
<dbReference type="FunFam" id="2.30.39.10:FF:000001">
    <property type="entry name" value="Serpin family B member 2"/>
    <property type="match status" value="2"/>
</dbReference>
<dbReference type="InterPro" id="IPR023795">
    <property type="entry name" value="Serpin_CS"/>
</dbReference>
<evidence type="ECO:0000256" key="1">
    <source>
        <dbReference type="ARBA" id="ARBA00006426"/>
    </source>
</evidence>
<dbReference type="Proteomes" id="UP000700334">
    <property type="component" value="Unassembled WGS sequence"/>
</dbReference>
<dbReference type="SUPFAM" id="SSF56574">
    <property type="entry name" value="Serpins"/>
    <property type="match status" value="2"/>
</dbReference>
<dbReference type="PANTHER" id="PTHR11461:SF161">
    <property type="entry name" value="SERPIN B13"/>
    <property type="match status" value="1"/>
</dbReference>
<dbReference type="Gene3D" id="2.30.39.10">
    <property type="entry name" value="Alpha-1-antitrypsin, domain 1"/>
    <property type="match status" value="2"/>
</dbReference>
<dbReference type="Gene3D" id="3.30.497.10">
    <property type="entry name" value="Antithrombin, subunit I, domain 2"/>
    <property type="match status" value="3"/>
</dbReference>
<protein>
    <submittedName>
        <fullName evidence="5">Serpin B13</fullName>
    </submittedName>
</protein>
<dbReference type="CDD" id="cd19572">
    <property type="entry name" value="serpinB13_headpin"/>
    <property type="match status" value="1"/>
</dbReference>
<dbReference type="InterPro" id="IPR042185">
    <property type="entry name" value="Serpin_sf_2"/>
</dbReference>
<dbReference type="AlphaFoldDB" id="A0A8J5ZPU1"/>
<evidence type="ECO:0000256" key="3">
    <source>
        <dbReference type="ARBA" id="ARBA00022900"/>
    </source>
</evidence>
<feature type="domain" description="Serpin" evidence="4">
    <location>
        <begin position="655"/>
        <end position="1057"/>
    </location>
</feature>
<keyword evidence="2" id="KW-0646">Protease inhibitor</keyword>
<dbReference type="GO" id="GO:0004867">
    <property type="term" value="F:serine-type endopeptidase inhibitor activity"/>
    <property type="evidence" value="ECO:0007669"/>
    <property type="project" value="UniProtKB-KW"/>
</dbReference>
<evidence type="ECO:0000256" key="2">
    <source>
        <dbReference type="ARBA" id="ARBA00022690"/>
    </source>
</evidence>
<sequence length="1057" mass="119482">LEAPKPFLTDAEELRELFRAARLVFRTPCFPAPRMPCQSVRGNLTSPISWELPQPLGSFGLIPINAFPHHFEGEAPTFCPGEAIPSTWGRPVQAQRSALPFILVKQDRRSQEGTVVTERAFPALEGGSLSGRRRVGWTVVLTDLTEARKVKGQANAVPCYSRMRSGFATTQQEQTSHAGLRIATGLQSHKEKYKKACGLTVHLGCSLRCVTLDRLHQRQVLRGVQAVVTSTMESLVAANTKFCFDFFQEISKTHCHRNVFYSPLSLSAAIAMVRLGARSDSAQQIDQALHFNEFSQNESEEHDPCLKSRRQETVAESSLEGQKAVAGSPVVQVSRRHLLQPDEPRVRPRCESSSPESELLSCHFGHLLSKLDRMRADCTLSIANRLYGEKEFPICPEYSEGVIQFYHTTIESVDFRKETEKSRQEINFWVESQSRGKIKELFSKDTITDATVLVLVNAVYFKAKWEKYFDSENTVDEPFLLSENECKTVKMMHLKGPFRLGFIEELKTQILEMRYSRGRLSMFILLPSCSEDNLKGLEELEKNITYEKIMTWSCSENMSEESVDVSFPRLTLEDSYDLNSVLQDMGIMDVFDETKADLSGISPSPNLYLSKVIHKTFLEVDENGSEAVAATGVEGETNSWTAMDSPGSAYTRFGFDLFKELNKIKDGNIFFSPVGMSTAVGMLLLGAHGATSTQLQKILCSERDTESSRIKTEEKEEGRHVLHLQYGCFLDVDSLGKCIEQIEKTEQLHHQVQKVLSEISKPTNGYELKIVNRLFGEKTYLFLQKYLDYVEKYYHASMETVDFVNAADESRKKINSWVERQTNEKIKDLFSDGSISNSTKLVVVNIVYFKGQWDREFKKENTKEEEFWLNKTMSKSVPMMTQRDSFGFTFLEDLQAKILGIPYKNNDLSMFVLLPNDVDGLEKIIDKLTPEKLVEWTSPGQMEARSVSLHLPRFEVEDSYDLEAVLGVLGMEDALPEQSPDSLGMRTNSGLHAQKFLHKSFVVVNEEGTEATAGTGVDFAVTSAPGDEHFHCNHPFLFFIRQNDSDSILFFGRFSSP</sequence>
<evidence type="ECO:0000313" key="5">
    <source>
        <dbReference type="EMBL" id="KAG8505440.1"/>
    </source>
</evidence>
<dbReference type="PANTHER" id="PTHR11461">
    <property type="entry name" value="SERINE PROTEASE INHIBITOR, SERPIN"/>
    <property type="match status" value="1"/>
</dbReference>
<reference evidence="5" key="1">
    <citation type="journal article" date="2021" name="Evol. Appl.">
        <title>The genome of the Pyrenean desman and the effects of bottlenecks and inbreeding on the genomic landscape of an endangered species.</title>
        <authorList>
            <person name="Escoda L."/>
            <person name="Castresana J."/>
        </authorList>
    </citation>
    <scope>NUCLEOTIDE SEQUENCE</scope>
    <source>
        <strain evidence="5">IBE-C5619</strain>
    </source>
</reference>
<proteinExistence type="inferred from homology"/>
<dbReference type="GO" id="GO:0005615">
    <property type="term" value="C:extracellular space"/>
    <property type="evidence" value="ECO:0007669"/>
    <property type="project" value="InterPro"/>
</dbReference>
<dbReference type="InterPro" id="IPR042178">
    <property type="entry name" value="Serpin_sf_1"/>
</dbReference>
<keyword evidence="3" id="KW-0722">Serine protease inhibitor</keyword>
<evidence type="ECO:0000259" key="4">
    <source>
        <dbReference type="SMART" id="SM00093"/>
    </source>
</evidence>